<evidence type="ECO:0000256" key="2">
    <source>
        <dbReference type="SAM" id="SignalP"/>
    </source>
</evidence>
<evidence type="ECO:0000313" key="3">
    <source>
        <dbReference type="EMBL" id="KAE9405297.1"/>
    </source>
</evidence>
<dbReference type="GO" id="GO:0016788">
    <property type="term" value="F:hydrolase activity, acting on ester bonds"/>
    <property type="evidence" value="ECO:0007669"/>
    <property type="project" value="InterPro"/>
</dbReference>
<dbReference type="AlphaFoldDB" id="A0A6A4I8A8"/>
<dbReference type="PANTHER" id="PTHR45648:SF22">
    <property type="entry name" value="GDSL LIPASE_ACYLHYDROLASE FAMILY PROTEIN (AFU_ORTHOLOGUE AFUA_4G14700)"/>
    <property type="match status" value="1"/>
</dbReference>
<proteinExistence type="predicted"/>
<dbReference type="InterPro" id="IPR036514">
    <property type="entry name" value="SGNH_hydro_sf"/>
</dbReference>
<dbReference type="Gene3D" id="3.40.50.1110">
    <property type="entry name" value="SGNH hydrolase"/>
    <property type="match status" value="1"/>
</dbReference>
<dbReference type="OrthoDB" id="1600564at2759"/>
<reference evidence="3" key="1">
    <citation type="journal article" date="2019" name="Environ. Microbiol.">
        <title>Fungal ecological strategies reflected in gene transcription - a case study of two litter decomposers.</title>
        <authorList>
            <person name="Barbi F."/>
            <person name="Kohler A."/>
            <person name="Barry K."/>
            <person name="Baskaran P."/>
            <person name="Daum C."/>
            <person name="Fauchery L."/>
            <person name="Ihrmark K."/>
            <person name="Kuo A."/>
            <person name="LaButti K."/>
            <person name="Lipzen A."/>
            <person name="Morin E."/>
            <person name="Grigoriev I.V."/>
            <person name="Henrissat B."/>
            <person name="Lindahl B."/>
            <person name="Martin F."/>
        </authorList>
    </citation>
    <scope>NUCLEOTIDE SEQUENCE</scope>
    <source>
        <strain evidence="3">JB14</strain>
    </source>
</reference>
<feature type="signal peptide" evidence="2">
    <location>
        <begin position="1"/>
        <end position="23"/>
    </location>
</feature>
<dbReference type="PANTHER" id="PTHR45648">
    <property type="entry name" value="GDSL LIPASE/ACYLHYDROLASE FAMILY PROTEIN (AFU_ORTHOLOGUE AFUA_4G14700)"/>
    <property type="match status" value="1"/>
</dbReference>
<feature type="chain" id="PRO_5025648026" description="Carbohydrate esterase family 16 protein" evidence="2">
    <location>
        <begin position="24"/>
        <end position="327"/>
    </location>
</feature>
<dbReference type="Proteomes" id="UP000799118">
    <property type="component" value="Unassembled WGS sequence"/>
</dbReference>
<dbReference type="Pfam" id="PF00657">
    <property type="entry name" value="Lipase_GDSL"/>
    <property type="match status" value="1"/>
</dbReference>
<gene>
    <name evidence="3" type="ORF">BT96DRAFT_988578</name>
</gene>
<keyword evidence="2" id="KW-0732">Signal</keyword>
<protein>
    <recommendedName>
        <fullName evidence="5">Carbohydrate esterase family 16 protein</fullName>
    </recommendedName>
</protein>
<organism evidence="3 4">
    <name type="scientific">Gymnopus androsaceus JB14</name>
    <dbReference type="NCBI Taxonomy" id="1447944"/>
    <lineage>
        <taxon>Eukaryota</taxon>
        <taxon>Fungi</taxon>
        <taxon>Dikarya</taxon>
        <taxon>Basidiomycota</taxon>
        <taxon>Agaricomycotina</taxon>
        <taxon>Agaricomycetes</taxon>
        <taxon>Agaricomycetidae</taxon>
        <taxon>Agaricales</taxon>
        <taxon>Marasmiineae</taxon>
        <taxon>Omphalotaceae</taxon>
        <taxon>Gymnopus</taxon>
    </lineage>
</organism>
<name>A0A6A4I8A8_9AGAR</name>
<evidence type="ECO:0000256" key="1">
    <source>
        <dbReference type="ARBA" id="ARBA00022801"/>
    </source>
</evidence>
<dbReference type="InterPro" id="IPR051058">
    <property type="entry name" value="GDSL_Est/Lipase"/>
</dbReference>
<evidence type="ECO:0000313" key="4">
    <source>
        <dbReference type="Proteomes" id="UP000799118"/>
    </source>
</evidence>
<evidence type="ECO:0008006" key="5">
    <source>
        <dbReference type="Google" id="ProtNLM"/>
    </source>
</evidence>
<sequence>MAELYKLLRAILCLSGSLIVFHALNHNRRTEVLPQESIGIHARQIQNLVTFGDSFTDPSIQSHLGKQTWPVYATGYTNTSLFQFAKGGGVCSTELIPIPFPNVSVVEAQIRNYLEFASTYKLDMEESLFTLWIGTNDLGSLGLLIGKVTEPGISVVDTTVCAVNWVEIMYNHGARNFLFQQLATPQSYSNLYWAGSRNTTEWNLMMHELSSAAKSLSTLMLQNLAHRLPGAHIGVFDSFGLFLDMFNDPKNYFNGTAPLNVTFPIRSCVCHLDSDEVICTEVESEHERDSYMWWDELHPSEQAQRIVAKEIAEVIDTGFNKWSKWLT</sequence>
<dbReference type="EMBL" id="ML769410">
    <property type="protein sequence ID" value="KAE9405297.1"/>
    <property type="molecule type" value="Genomic_DNA"/>
</dbReference>
<dbReference type="SUPFAM" id="SSF52266">
    <property type="entry name" value="SGNH hydrolase"/>
    <property type="match status" value="1"/>
</dbReference>
<keyword evidence="4" id="KW-1185">Reference proteome</keyword>
<keyword evidence="1" id="KW-0378">Hydrolase</keyword>
<dbReference type="InterPro" id="IPR001087">
    <property type="entry name" value="GDSL"/>
</dbReference>
<accession>A0A6A4I8A8</accession>